<feature type="compositionally biased region" description="Polar residues" evidence="1">
    <location>
        <begin position="572"/>
        <end position="581"/>
    </location>
</feature>
<feature type="region of interest" description="Disordered" evidence="1">
    <location>
        <begin position="624"/>
        <end position="645"/>
    </location>
</feature>
<feature type="compositionally biased region" description="Polar residues" evidence="1">
    <location>
        <begin position="288"/>
        <end position="305"/>
    </location>
</feature>
<evidence type="ECO:0000313" key="2">
    <source>
        <dbReference type="EMBL" id="KAJ9150552.1"/>
    </source>
</evidence>
<comment type="caution">
    <text evidence="2">The sequence shown here is derived from an EMBL/GenBank/DDBJ whole genome shotgun (WGS) entry which is preliminary data.</text>
</comment>
<feature type="compositionally biased region" description="Basic and acidic residues" evidence="1">
    <location>
        <begin position="185"/>
        <end position="197"/>
    </location>
</feature>
<proteinExistence type="predicted"/>
<feature type="region of interest" description="Disordered" evidence="1">
    <location>
        <begin position="118"/>
        <end position="141"/>
    </location>
</feature>
<organism evidence="2 3">
    <name type="scientific">Coniochaeta hoffmannii</name>
    <dbReference type="NCBI Taxonomy" id="91930"/>
    <lineage>
        <taxon>Eukaryota</taxon>
        <taxon>Fungi</taxon>
        <taxon>Dikarya</taxon>
        <taxon>Ascomycota</taxon>
        <taxon>Pezizomycotina</taxon>
        <taxon>Sordariomycetes</taxon>
        <taxon>Sordariomycetidae</taxon>
        <taxon>Coniochaetales</taxon>
        <taxon>Coniochaetaceae</taxon>
        <taxon>Coniochaeta</taxon>
    </lineage>
</organism>
<feature type="compositionally biased region" description="Polar residues" evidence="1">
    <location>
        <begin position="271"/>
        <end position="280"/>
    </location>
</feature>
<feature type="region of interest" description="Disordered" evidence="1">
    <location>
        <begin position="236"/>
        <end position="403"/>
    </location>
</feature>
<name>A0AA38RKU1_9PEZI</name>
<dbReference type="EMBL" id="JANBVN010000070">
    <property type="protein sequence ID" value="KAJ9150552.1"/>
    <property type="molecule type" value="Genomic_DNA"/>
</dbReference>
<feature type="region of interest" description="Disordered" evidence="1">
    <location>
        <begin position="1"/>
        <end position="88"/>
    </location>
</feature>
<feature type="compositionally biased region" description="Low complexity" evidence="1">
    <location>
        <begin position="342"/>
        <end position="356"/>
    </location>
</feature>
<sequence length="817" mass="86250">MVGAASQEKLLEEKHRQRQIEKGVDDGGFAAKDRDSRFDDFDNDDYDYDAMMDDDGLEERIPGVNADAEDDDYPEEEIPGVNADGQDGYYQEEGFEDELDPDNDQENFSGFVFQRSNPASAVTSPLPPDMLPTPRDPTGKVIGFAVTKDMTPELAPGPSPIYQSGFAARQALNDSSEGLGILGLDADHQPAYDKPPYEDDQAVQATDASASVPIRNDDLYYDDDFIDDALRDELNFEPEGPAFDESLFDLNDTDKYGRPIPGAFAHAKSLMTAQQQASNRQSDEASRMSGQSPMSMSTAHTSVETAPQLALPDIGSKDVAMQFPQQSERRSSVVPAPSSELAYQAALAEAAHKAAASGKFRRNSSPAPPDPHLSITSPTDSTESHSRSHLGNGLDIDDESRGLDDDYDFDDDVIAEANAEALANDSDGWYGREFGFYSTPLPVPSSGHGHHGSGSSSNSSPKPLSAENLFQYANGGYFGPDGGVIRSASGRMVSREPNLTPITERSEYSNRNSIMSFSNLPGGGSINSAGAGGGASQLQSPGLAELAMMDGDDANMSMSALLRLRSKTFGSSKASLLSSPDGSPRSEFSPGGLGGGVQRDGATSPWGAGSGFAAAHMRKNSAFSMQSTTSDGGGGSQAGSPTLTMGAPLVSAAGGGLAPSPFAAPQSGGVGQYPPACATSPVLPGFPPVLEEDLVEVPFFRESFPQGHGGDGALGLLPLEMPPPPHAGGVGPSMTAVVDDNDGRLPPLSPTSLAHGLGQLSKHQRPGMGHRHKGSADSISYIKEEDSGETRWVMERRRTAETGEIEVLEREVVQGEI</sequence>
<evidence type="ECO:0000313" key="3">
    <source>
        <dbReference type="Proteomes" id="UP001174691"/>
    </source>
</evidence>
<evidence type="ECO:0000256" key="1">
    <source>
        <dbReference type="SAM" id="MobiDB-lite"/>
    </source>
</evidence>
<gene>
    <name evidence="2" type="ORF">NKR19_g5217</name>
</gene>
<feature type="region of interest" description="Disordered" evidence="1">
    <location>
        <begin position="760"/>
        <end position="779"/>
    </location>
</feature>
<dbReference type="AlphaFoldDB" id="A0AA38RKU1"/>
<feature type="region of interest" description="Disordered" evidence="1">
    <location>
        <begin position="572"/>
        <end position="611"/>
    </location>
</feature>
<evidence type="ECO:0008006" key="4">
    <source>
        <dbReference type="Google" id="ProtNLM"/>
    </source>
</evidence>
<protein>
    <recommendedName>
        <fullName evidence="4">AGC-kinase C-terminal domain-containing protein</fullName>
    </recommendedName>
</protein>
<accession>A0AA38RKU1</accession>
<feature type="region of interest" description="Disordered" evidence="1">
    <location>
        <begin position="444"/>
        <end position="466"/>
    </location>
</feature>
<feature type="compositionally biased region" description="Acidic residues" evidence="1">
    <location>
        <begin position="67"/>
        <end position="78"/>
    </location>
</feature>
<dbReference type="Proteomes" id="UP001174691">
    <property type="component" value="Unassembled WGS sequence"/>
</dbReference>
<keyword evidence="3" id="KW-1185">Reference proteome</keyword>
<feature type="compositionally biased region" description="Basic and acidic residues" evidence="1">
    <location>
        <begin position="9"/>
        <end position="40"/>
    </location>
</feature>
<feature type="region of interest" description="Disordered" evidence="1">
    <location>
        <begin position="179"/>
        <end position="210"/>
    </location>
</feature>
<feature type="compositionally biased region" description="Acidic residues" evidence="1">
    <location>
        <begin position="41"/>
        <end position="57"/>
    </location>
</feature>
<reference evidence="2" key="1">
    <citation type="submission" date="2022-07" db="EMBL/GenBank/DDBJ databases">
        <title>Fungi with potential for degradation of polypropylene.</title>
        <authorList>
            <person name="Gostincar C."/>
        </authorList>
    </citation>
    <scope>NUCLEOTIDE SEQUENCE</scope>
    <source>
        <strain evidence="2">EXF-13287</strain>
    </source>
</reference>
<feature type="compositionally biased region" description="Basic residues" evidence="1">
    <location>
        <begin position="762"/>
        <end position="773"/>
    </location>
</feature>
<feature type="compositionally biased region" description="Pro residues" evidence="1">
    <location>
        <begin position="125"/>
        <end position="135"/>
    </location>
</feature>